<dbReference type="Gene3D" id="3.10.290.10">
    <property type="entry name" value="RNA-binding S4 domain"/>
    <property type="match status" value="1"/>
</dbReference>
<evidence type="ECO:0000313" key="4">
    <source>
        <dbReference type="Proteomes" id="UP001222800"/>
    </source>
</evidence>
<dbReference type="Proteomes" id="UP001222800">
    <property type="component" value="Chromosome"/>
</dbReference>
<dbReference type="InterPro" id="IPR012677">
    <property type="entry name" value="Nucleotide-bd_a/b_plait_sf"/>
</dbReference>
<evidence type="ECO:0000259" key="2">
    <source>
        <dbReference type="SMART" id="SM00363"/>
    </source>
</evidence>
<reference evidence="3 4" key="1">
    <citation type="submission" date="2023-03" db="EMBL/GenBank/DDBJ databases">
        <title>Complete genome sequence of Tepidibacter sp. SWIR-1, isolated from a deep-sea hydrothermal vent.</title>
        <authorList>
            <person name="Li X."/>
        </authorList>
    </citation>
    <scope>NUCLEOTIDE SEQUENCE [LARGE SCALE GENOMIC DNA]</scope>
    <source>
        <strain evidence="3 4">SWIR-1</strain>
    </source>
</reference>
<name>A0ABY8E887_9FIRM</name>
<dbReference type="Gene3D" id="3.30.1370.160">
    <property type="match status" value="1"/>
</dbReference>
<dbReference type="Pfam" id="PF17774">
    <property type="entry name" value="YlmH_RBD"/>
    <property type="match status" value="1"/>
</dbReference>
<proteinExistence type="predicted"/>
<dbReference type="InterPro" id="IPR002942">
    <property type="entry name" value="S4_RNA-bd"/>
</dbReference>
<sequence>MIDKERITSHIKDLELKKTVYKVIDKALGVLKNYDYRYTDFLNPYELKNCIAVLNSIDDIKYSVYGGYSGSERNVIYIYPYYVSEEDIDSPISALMIEGNFKFKEVSHKDYLGSILGLGIKREKIGDILIHTNFCQVVVQNDIKDYIFLNMTKVARNNISVKEISISDIKKVDMNYKEIGFTVSSNRIDCIISSIHNISRQDANKIISSNRVYVDYEPINNISKKIEKNSLISVRGKGRCIISDIGDINKKGRLRIKAKIIL</sequence>
<evidence type="ECO:0000256" key="1">
    <source>
        <dbReference type="PROSITE-ProRule" id="PRU00182"/>
    </source>
</evidence>
<dbReference type="PROSITE" id="PS50889">
    <property type="entry name" value="S4"/>
    <property type="match status" value="1"/>
</dbReference>
<keyword evidence="4" id="KW-1185">Reference proteome</keyword>
<organism evidence="3 4">
    <name type="scientific">Tepidibacter hydrothermalis</name>
    <dbReference type="NCBI Taxonomy" id="3036126"/>
    <lineage>
        <taxon>Bacteria</taxon>
        <taxon>Bacillati</taxon>
        <taxon>Bacillota</taxon>
        <taxon>Clostridia</taxon>
        <taxon>Peptostreptococcales</taxon>
        <taxon>Peptostreptococcaceae</taxon>
        <taxon>Tepidibacter</taxon>
    </lineage>
</organism>
<dbReference type="InterPro" id="IPR040591">
    <property type="entry name" value="RqcP2_RBD"/>
</dbReference>
<gene>
    <name evidence="3" type="ORF">P4S50_12100</name>
</gene>
<dbReference type="RefSeq" id="WP_277731047.1">
    <property type="nucleotide sequence ID" value="NZ_CP120733.1"/>
</dbReference>
<protein>
    <submittedName>
        <fullName evidence="3">YlmH/Sll1252 family protein</fullName>
    </submittedName>
</protein>
<dbReference type="SUPFAM" id="SSF55174">
    <property type="entry name" value="Alpha-L RNA-binding motif"/>
    <property type="match status" value="1"/>
</dbReference>
<dbReference type="EMBL" id="CP120733">
    <property type="protein sequence ID" value="WFD09126.1"/>
    <property type="molecule type" value="Genomic_DNA"/>
</dbReference>
<dbReference type="Gene3D" id="3.30.70.330">
    <property type="match status" value="1"/>
</dbReference>
<keyword evidence="1" id="KW-0694">RNA-binding</keyword>
<dbReference type="InterPro" id="IPR036986">
    <property type="entry name" value="S4_RNA-bd_sf"/>
</dbReference>
<evidence type="ECO:0000313" key="3">
    <source>
        <dbReference type="EMBL" id="WFD09126.1"/>
    </source>
</evidence>
<accession>A0ABY8E887</accession>
<feature type="domain" description="RNA-binding S4" evidence="2">
    <location>
        <begin position="186"/>
        <end position="246"/>
    </location>
</feature>
<dbReference type="SMART" id="SM00363">
    <property type="entry name" value="S4"/>
    <property type="match status" value="1"/>
</dbReference>
<dbReference type="CDD" id="cd00165">
    <property type="entry name" value="S4"/>
    <property type="match status" value="1"/>
</dbReference>